<keyword evidence="1" id="KW-1133">Transmembrane helix</keyword>
<feature type="transmembrane region" description="Helical" evidence="1">
    <location>
        <begin position="141"/>
        <end position="158"/>
    </location>
</feature>
<gene>
    <name evidence="2" type="ORF">HUO12_10685</name>
</gene>
<feature type="transmembrane region" description="Helical" evidence="1">
    <location>
        <begin position="31"/>
        <end position="50"/>
    </location>
</feature>
<accession>A0A850HDB1</accession>
<dbReference type="Proteomes" id="UP000546031">
    <property type="component" value="Unassembled WGS sequence"/>
</dbReference>
<feature type="transmembrane region" description="Helical" evidence="1">
    <location>
        <begin position="222"/>
        <end position="246"/>
    </location>
</feature>
<dbReference type="AlphaFoldDB" id="A0A850HDB1"/>
<feature type="transmembrane region" description="Helical" evidence="1">
    <location>
        <begin position="178"/>
        <end position="201"/>
    </location>
</feature>
<organism evidence="2 3">
    <name type="scientific">Altererythrobacter lutimaris</name>
    <dbReference type="NCBI Taxonomy" id="2743979"/>
    <lineage>
        <taxon>Bacteria</taxon>
        <taxon>Pseudomonadati</taxon>
        <taxon>Pseudomonadota</taxon>
        <taxon>Alphaproteobacteria</taxon>
        <taxon>Sphingomonadales</taxon>
        <taxon>Erythrobacteraceae</taxon>
        <taxon>Altererythrobacter</taxon>
    </lineage>
</organism>
<name>A0A850HDB1_9SPHN</name>
<evidence type="ECO:0000313" key="3">
    <source>
        <dbReference type="Proteomes" id="UP000546031"/>
    </source>
</evidence>
<keyword evidence="1" id="KW-0812">Transmembrane</keyword>
<evidence type="ECO:0000313" key="2">
    <source>
        <dbReference type="EMBL" id="NVE95365.1"/>
    </source>
</evidence>
<feature type="transmembrane region" description="Helical" evidence="1">
    <location>
        <begin position="100"/>
        <end position="129"/>
    </location>
</feature>
<reference evidence="2 3" key="1">
    <citation type="submission" date="2020-06" db="EMBL/GenBank/DDBJ databases">
        <title>Altererythrobacter lutimaris sp. nov., a marine bacterium isolated from a tidal flat.</title>
        <authorList>
            <person name="Kim D."/>
            <person name="Yoo Y."/>
            <person name="Kim J.-J."/>
        </authorList>
    </citation>
    <scope>NUCLEOTIDE SEQUENCE [LARGE SCALE GENOMIC DNA]</scope>
    <source>
        <strain evidence="2 3">JGD-16</strain>
    </source>
</reference>
<keyword evidence="3" id="KW-1185">Reference proteome</keyword>
<keyword evidence="1" id="KW-0472">Membrane</keyword>
<feature type="transmembrane region" description="Helical" evidence="1">
    <location>
        <begin position="276"/>
        <end position="296"/>
    </location>
</feature>
<protein>
    <submittedName>
        <fullName evidence="2">Divalent metal cation transporter</fullName>
    </submittedName>
</protein>
<feature type="transmembrane region" description="Helical" evidence="1">
    <location>
        <begin position="353"/>
        <end position="372"/>
    </location>
</feature>
<proteinExistence type="predicted"/>
<dbReference type="RefSeq" id="WP_176273594.1">
    <property type="nucleotide sequence ID" value="NZ_JABWTA010000001.1"/>
</dbReference>
<sequence length="407" mass="42757">MWRMIGPAMLFSGAAIGTSHLFQSTRAGAVYGLGLVAVILIACLLRYPAFRFGVDYGHSAKKSLVQGYRELGLWGPIIFAAATLAVVPTIFAALSSATAGITIAVFGLGISVPVLAIILLSLCSFLLLAGGYDWLDMINRLLVAFLLVSTLITTAMVFPQVQWNTLFDYSWAADPKAILFIVALAGFMPNALDVSIAQSMWTAEAEGRQGGTSPVELNEARGAFLAGYAMTAILAVCFCIMGAGVMHSSGIVPETSAPGLATQIIGLYSSTLGEGAAIIAAIAALSVMFTTLLVALDIGGRNVATTWQTLTGSTGDVVFKRVYRVTIPVLVAIAALVLFVFTDSFTAMLDLATSSAFVAAPVIATLNHLVVTRCVMPDGGRPSYAIRMLSLLGIAVMTILAITYFML</sequence>
<feature type="transmembrane region" description="Helical" evidence="1">
    <location>
        <begin position="322"/>
        <end position="341"/>
    </location>
</feature>
<comment type="caution">
    <text evidence="2">The sequence shown here is derived from an EMBL/GenBank/DDBJ whole genome shotgun (WGS) entry which is preliminary data.</text>
</comment>
<dbReference type="EMBL" id="JABWTA010000001">
    <property type="protein sequence ID" value="NVE95365.1"/>
    <property type="molecule type" value="Genomic_DNA"/>
</dbReference>
<feature type="transmembrane region" description="Helical" evidence="1">
    <location>
        <begin position="384"/>
        <end position="406"/>
    </location>
</feature>
<evidence type="ECO:0000256" key="1">
    <source>
        <dbReference type="SAM" id="Phobius"/>
    </source>
</evidence>
<feature type="transmembrane region" description="Helical" evidence="1">
    <location>
        <begin position="71"/>
        <end position="94"/>
    </location>
</feature>